<reference evidence="9" key="1">
    <citation type="journal article" date="2014" name="Front. Microbiol.">
        <title>High frequency of phylogenetically diverse reductive dehalogenase-homologous genes in deep subseafloor sedimentary metagenomes.</title>
        <authorList>
            <person name="Kawai M."/>
            <person name="Futagami T."/>
            <person name="Toyoda A."/>
            <person name="Takaki Y."/>
            <person name="Nishi S."/>
            <person name="Hori S."/>
            <person name="Arai W."/>
            <person name="Tsubouchi T."/>
            <person name="Morono Y."/>
            <person name="Uchiyama I."/>
            <person name="Ito T."/>
            <person name="Fujiyama A."/>
            <person name="Inagaki F."/>
            <person name="Takami H."/>
        </authorList>
    </citation>
    <scope>NUCLEOTIDE SEQUENCE</scope>
    <source>
        <strain evidence="9">Expedition CK06-06</strain>
    </source>
</reference>
<gene>
    <name evidence="9" type="ORF">S03H2_17863</name>
</gene>
<keyword evidence="5" id="KW-0106">Calcium</keyword>
<evidence type="ECO:0000256" key="2">
    <source>
        <dbReference type="ARBA" id="ARBA00011738"/>
    </source>
</evidence>
<organism evidence="9">
    <name type="scientific">marine sediment metagenome</name>
    <dbReference type="NCBI Taxonomy" id="412755"/>
    <lineage>
        <taxon>unclassified sequences</taxon>
        <taxon>metagenomes</taxon>
        <taxon>ecological metagenomes</taxon>
    </lineage>
</organism>
<sequence length="234" mass="24467">AYDQIEMAAYTCANMKLVGSHSGVSLGADGPSQMGVVDVPFFGSLASVRTPKGKPGCIVLNPSDAVSAYKLAVLMTNHEGLAYLRTLRPDTPMLYKPQENFDLVGQKVLAKGKDLTIVAWGYMVHEALRAAKTLEAERIACGVVDAYSLPLADGFLNAIGAGDGSTLLVVEDNYAGGLGAAVLAAAGAVRGLRTVTMTAERMPKSAKTADDVLRHIGLDCDAICRKARAILGNA</sequence>
<dbReference type="PANTHER" id="PTHR43195">
    <property type="entry name" value="TRANSKETOLASE"/>
    <property type="match status" value="1"/>
</dbReference>
<dbReference type="GO" id="GO:0004802">
    <property type="term" value="F:transketolase activity"/>
    <property type="evidence" value="ECO:0007669"/>
    <property type="project" value="TreeGrafter"/>
</dbReference>
<comment type="subunit">
    <text evidence="2">Homodimer.</text>
</comment>
<protein>
    <recommendedName>
        <fullName evidence="10">Transketolase C-terminal domain-containing protein</fullName>
    </recommendedName>
</protein>
<dbReference type="InterPro" id="IPR051424">
    <property type="entry name" value="Transketolase-like"/>
</dbReference>
<keyword evidence="4" id="KW-0479">Metal-binding</keyword>
<dbReference type="SUPFAM" id="SSF52518">
    <property type="entry name" value="Thiamin diphosphate-binding fold (THDP-binding)"/>
    <property type="match status" value="1"/>
</dbReference>
<evidence type="ECO:0000256" key="3">
    <source>
        <dbReference type="ARBA" id="ARBA00022679"/>
    </source>
</evidence>
<dbReference type="Gene3D" id="3.40.50.970">
    <property type="match status" value="1"/>
</dbReference>
<dbReference type="Gene3D" id="3.40.50.920">
    <property type="match status" value="1"/>
</dbReference>
<dbReference type="InterPro" id="IPR033248">
    <property type="entry name" value="Transketolase_C"/>
</dbReference>
<evidence type="ECO:0000256" key="5">
    <source>
        <dbReference type="ARBA" id="ARBA00022837"/>
    </source>
</evidence>
<dbReference type="GO" id="GO:0030976">
    <property type="term" value="F:thiamine pyrophosphate binding"/>
    <property type="evidence" value="ECO:0007669"/>
    <property type="project" value="TreeGrafter"/>
</dbReference>
<accession>X1FPC6</accession>
<evidence type="ECO:0000256" key="6">
    <source>
        <dbReference type="ARBA" id="ARBA00022842"/>
    </source>
</evidence>
<dbReference type="GO" id="GO:0046872">
    <property type="term" value="F:metal ion binding"/>
    <property type="evidence" value="ECO:0007669"/>
    <property type="project" value="UniProtKB-KW"/>
</dbReference>
<feature type="non-terminal residue" evidence="9">
    <location>
        <position position="1"/>
    </location>
</feature>
<dbReference type="PANTHER" id="PTHR43195:SF1">
    <property type="entry name" value="FI06132P-RELATED"/>
    <property type="match status" value="1"/>
</dbReference>
<comment type="caution">
    <text evidence="9">The sequence shown here is derived from an EMBL/GenBank/DDBJ whole genome shotgun (WGS) entry which is preliminary data.</text>
</comment>
<feature type="domain" description="Transketolase C-terminal" evidence="8">
    <location>
        <begin position="107"/>
        <end position="223"/>
    </location>
</feature>
<dbReference type="InterPro" id="IPR009014">
    <property type="entry name" value="Transketo_C/PFOR_II"/>
</dbReference>
<dbReference type="InterPro" id="IPR005475">
    <property type="entry name" value="Transketolase-like_Pyr-bd"/>
</dbReference>
<dbReference type="AlphaFoldDB" id="X1FPC6"/>
<comment type="cofactor">
    <cofactor evidence="1">
        <name>Ca(2+)</name>
        <dbReference type="ChEBI" id="CHEBI:29108"/>
    </cofactor>
</comment>
<evidence type="ECO:0000256" key="1">
    <source>
        <dbReference type="ARBA" id="ARBA00001913"/>
    </source>
</evidence>
<evidence type="ECO:0008006" key="10">
    <source>
        <dbReference type="Google" id="ProtNLM"/>
    </source>
</evidence>
<feature type="domain" description="Transketolase-like pyrimidine-binding" evidence="7">
    <location>
        <begin position="1"/>
        <end position="90"/>
    </location>
</feature>
<proteinExistence type="predicted"/>
<evidence type="ECO:0000313" key="9">
    <source>
        <dbReference type="EMBL" id="GAH34370.1"/>
    </source>
</evidence>
<dbReference type="EMBL" id="BARU01009239">
    <property type="protein sequence ID" value="GAH34370.1"/>
    <property type="molecule type" value="Genomic_DNA"/>
</dbReference>
<dbReference type="SUPFAM" id="SSF52922">
    <property type="entry name" value="TK C-terminal domain-like"/>
    <property type="match status" value="1"/>
</dbReference>
<dbReference type="Pfam" id="PF02780">
    <property type="entry name" value="Transketolase_C"/>
    <property type="match status" value="1"/>
</dbReference>
<name>X1FPC6_9ZZZZ</name>
<keyword evidence="6" id="KW-0460">Magnesium</keyword>
<evidence type="ECO:0000259" key="8">
    <source>
        <dbReference type="Pfam" id="PF02780"/>
    </source>
</evidence>
<dbReference type="InterPro" id="IPR029061">
    <property type="entry name" value="THDP-binding"/>
</dbReference>
<evidence type="ECO:0000259" key="7">
    <source>
        <dbReference type="Pfam" id="PF02779"/>
    </source>
</evidence>
<dbReference type="Pfam" id="PF02779">
    <property type="entry name" value="Transket_pyr"/>
    <property type="match status" value="1"/>
</dbReference>
<keyword evidence="3" id="KW-0808">Transferase</keyword>
<evidence type="ECO:0000256" key="4">
    <source>
        <dbReference type="ARBA" id="ARBA00022723"/>
    </source>
</evidence>